<dbReference type="PROSITE" id="PS51450">
    <property type="entry name" value="LRR"/>
    <property type="match status" value="1"/>
</dbReference>
<feature type="transmembrane region" description="Helical" evidence="13">
    <location>
        <begin position="706"/>
        <end position="727"/>
    </location>
</feature>
<dbReference type="Gene3D" id="3.10.100.10">
    <property type="entry name" value="Mannose-Binding Protein A, subunit A"/>
    <property type="match status" value="1"/>
</dbReference>
<evidence type="ECO:0000256" key="9">
    <source>
        <dbReference type="ARBA" id="ARBA00023170"/>
    </source>
</evidence>
<evidence type="ECO:0000256" key="4">
    <source>
        <dbReference type="ARBA" id="ARBA00022692"/>
    </source>
</evidence>
<dbReference type="Pfam" id="PF13306">
    <property type="entry name" value="LRR_5"/>
    <property type="match status" value="1"/>
</dbReference>
<comment type="caution">
    <text evidence="16">The sequence shown here is derived from an EMBL/GenBank/DDBJ whole genome shotgun (WGS) entry which is preliminary data.</text>
</comment>
<reference evidence="16" key="1">
    <citation type="submission" date="2022-03" db="EMBL/GenBank/DDBJ databases">
        <authorList>
            <person name="Martin C."/>
        </authorList>
    </citation>
    <scope>NUCLEOTIDE SEQUENCE</scope>
</reference>
<evidence type="ECO:0000256" key="12">
    <source>
        <dbReference type="SAM" id="MobiDB-lite"/>
    </source>
</evidence>
<dbReference type="GO" id="GO:0008528">
    <property type="term" value="F:G protein-coupled peptide receptor activity"/>
    <property type="evidence" value="ECO:0007669"/>
    <property type="project" value="TreeGrafter"/>
</dbReference>
<evidence type="ECO:0000256" key="13">
    <source>
        <dbReference type="SAM" id="Phobius"/>
    </source>
</evidence>
<keyword evidence="5" id="KW-0677">Repeat</keyword>
<feature type="transmembrane region" description="Helical" evidence="13">
    <location>
        <begin position="617"/>
        <end position="638"/>
    </location>
</feature>
<keyword evidence="14" id="KW-0732">Signal</keyword>
<name>A0A8S4Q8X2_OWEFU</name>
<evidence type="ECO:0000313" key="16">
    <source>
        <dbReference type="EMBL" id="CAH1802538.1"/>
    </source>
</evidence>
<comment type="similarity">
    <text evidence="11">Belongs to the G-protein coupled receptor 1 family.</text>
</comment>
<protein>
    <recommendedName>
        <fullName evidence="15">G-protein coupled receptors family 1 profile domain-containing protein</fullName>
    </recommendedName>
</protein>
<dbReference type="InterPro" id="IPR017452">
    <property type="entry name" value="GPCR_Rhodpsn_7TM"/>
</dbReference>
<dbReference type="EMBL" id="CAIIXF020000012">
    <property type="protein sequence ID" value="CAH1802538.1"/>
    <property type="molecule type" value="Genomic_DNA"/>
</dbReference>
<dbReference type="InterPro" id="IPR001611">
    <property type="entry name" value="Leu-rich_rpt"/>
</dbReference>
<dbReference type="InterPro" id="IPR032675">
    <property type="entry name" value="LRR_dom_sf"/>
</dbReference>
<dbReference type="SUPFAM" id="SSF81321">
    <property type="entry name" value="Family A G protein-coupled receptor-like"/>
    <property type="match status" value="1"/>
</dbReference>
<dbReference type="GO" id="GO:0007189">
    <property type="term" value="P:adenylate cyclase-activating G protein-coupled receptor signaling pathway"/>
    <property type="evidence" value="ECO:0007669"/>
    <property type="project" value="TreeGrafter"/>
</dbReference>
<organism evidence="16 17">
    <name type="scientific">Owenia fusiformis</name>
    <name type="common">Polychaete worm</name>
    <dbReference type="NCBI Taxonomy" id="6347"/>
    <lineage>
        <taxon>Eukaryota</taxon>
        <taxon>Metazoa</taxon>
        <taxon>Spiralia</taxon>
        <taxon>Lophotrochozoa</taxon>
        <taxon>Annelida</taxon>
        <taxon>Polychaeta</taxon>
        <taxon>Sedentaria</taxon>
        <taxon>Canalipalpata</taxon>
        <taxon>Sabellida</taxon>
        <taxon>Oweniida</taxon>
        <taxon>Oweniidae</taxon>
        <taxon>Owenia</taxon>
    </lineage>
</organism>
<proteinExistence type="inferred from homology"/>
<keyword evidence="17" id="KW-1185">Reference proteome</keyword>
<dbReference type="GO" id="GO:0009755">
    <property type="term" value="P:hormone-mediated signaling pathway"/>
    <property type="evidence" value="ECO:0007669"/>
    <property type="project" value="TreeGrafter"/>
</dbReference>
<comment type="subcellular location">
    <subcellularLocation>
        <location evidence="1">Cell membrane</location>
        <topology evidence="1">Multi-pass membrane protein</topology>
    </subcellularLocation>
</comment>
<dbReference type="AlphaFoldDB" id="A0A8S4Q8X2"/>
<feature type="transmembrane region" description="Helical" evidence="13">
    <location>
        <begin position="586"/>
        <end position="605"/>
    </location>
</feature>
<feature type="transmembrane region" description="Helical" evidence="13">
    <location>
        <begin position="870"/>
        <end position="892"/>
    </location>
</feature>
<evidence type="ECO:0000256" key="6">
    <source>
        <dbReference type="ARBA" id="ARBA00022989"/>
    </source>
</evidence>
<dbReference type="GO" id="GO:0005886">
    <property type="term" value="C:plasma membrane"/>
    <property type="evidence" value="ECO:0007669"/>
    <property type="project" value="UniProtKB-SubCell"/>
</dbReference>
<evidence type="ECO:0000256" key="11">
    <source>
        <dbReference type="RuleBase" id="RU000688"/>
    </source>
</evidence>
<dbReference type="Gene3D" id="3.80.10.10">
    <property type="entry name" value="Ribonuclease Inhibitor"/>
    <property type="match status" value="2"/>
</dbReference>
<dbReference type="PROSITE" id="PS00237">
    <property type="entry name" value="G_PROTEIN_RECEP_F1_1"/>
    <property type="match status" value="1"/>
</dbReference>
<evidence type="ECO:0000256" key="3">
    <source>
        <dbReference type="ARBA" id="ARBA00022614"/>
    </source>
</evidence>
<feature type="chain" id="PRO_5035933891" description="G-protein coupled receptors family 1 profile domain-containing protein" evidence="14">
    <location>
        <begin position="21"/>
        <end position="933"/>
    </location>
</feature>
<feature type="domain" description="G-protein coupled receptors family 1 profile" evidence="15">
    <location>
        <begin position="598"/>
        <end position="890"/>
    </location>
</feature>
<dbReference type="SUPFAM" id="SSF56436">
    <property type="entry name" value="C-type lectin-like"/>
    <property type="match status" value="1"/>
</dbReference>
<dbReference type="InterPro" id="IPR016187">
    <property type="entry name" value="CTDL_fold"/>
</dbReference>
<dbReference type="InterPro" id="IPR026906">
    <property type="entry name" value="LRR_5"/>
</dbReference>
<feature type="region of interest" description="Disordered" evidence="12">
    <location>
        <begin position="912"/>
        <end position="933"/>
    </location>
</feature>
<dbReference type="PANTHER" id="PTHR24372">
    <property type="entry name" value="GLYCOPROTEIN HORMONE RECEPTOR"/>
    <property type="match status" value="1"/>
</dbReference>
<evidence type="ECO:0000256" key="8">
    <source>
        <dbReference type="ARBA" id="ARBA00023136"/>
    </source>
</evidence>
<sequence>MRAVFRVMFYVSVLVDTITAEGEYVVVTLRNSINQPDFERPNDNYTTRAVFRVMFYVSVLVDTITAEGEYVVVNLRNSINQSDFGRPNDNYTTRGVFRLMFSISVLVDTFTAEDACPNGWYNCNGRCYGLFTNQTHKLTWVEARESCWSKDAFLAAITNDGEYGRVEEACMKETLRNLNNTEPLPYGQYEPQKSIYAGLMTGARTCDLMVKTINHMKTSEVNITWSQAECTENVTDAFMCVKVKESGLDQDNNSSACLAPPPCSCSNSLEWSFIDMLQGEINCENLGLSTMPIDILQYVRGVFVRGNKILYIENGMFHGMPNLKRLDLGGNEIHEIFSFGFKRLSQLEKLYLYENKKRMRVGSRSFGGLHKLKVLRLSRTFLEYPINSKLFQDLTSLVELSIAGCDIKRAENMFLPNPHLVQVLDIDPLDTFNDMFRNPTEYKNLDKLHVSAEGVSGNKSISDGQFDGLNKLKTLILDMLDIPLLQPAMFGGLDSLTGLILAKCQIYMIEKHAFSQLRNLELIMINQKALPKYPVSLFQGLDNLTYVSSYHVELCCIVPTTVKECYPQLDHLSSCGDLVKNDILRVSLWTFGICILLGNSAVILFRYREAGTQYNYINRILIMNLSLSDMIMGIYIIIMASTDIKYRGIYIQNRDAWIKSGLCMGSGFIASLSSEMSVYILVVMTLDRFLKIVFPFKIWLHFSKRAVQGLLIVGWTLCITLTALPLLPLDYFSPHEFYTQTGFCLPLMLNYDSSKEAILNEGVSNRQGDRFALDRQKQQPYSHFNGWEYSFALFNVVNLLAFLLIATGYLAIFVATRIAKSKTNQGSGQEQDRRMALKLMWIVATDFCCWVPVIIMGFLTYYKVALPGEIVAYVSIYILPINSAINPILYTFSTLPWNKLWARCKCRSAPEPAQAPNLRNTRDSDSEASATKL</sequence>
<gene>
    <name evidence="16" type="ORF">OFUS_LOCUS26206</name>
</gene>
<feature type="signal peptide" evidence="14">
    <location>
        <begin position="1"/>
        <end position="20"/>
    </location>
</feature>
<evidence type="ECO:0000256" key="2">
    <source>
        <dbReference type="ARBA" id="ARBA00022475"/>
    </source>
</evidence>
<keyword evidence="4 11" id="KW-0812">Transmembrane</keyword>
<evidence type="ECO:0000259" key="15">
    <source>
        <dbReference type="PROSITE" id="PS50262"/>
    </source>
</evidence>
<keyword evidence="6 13" id="KW-1133">Transmembrane helix</keyword>
<keyword evidence="2" id="KW-1003">Cell membrane</keyword>
<accession>A0A8S4Q8X2</accession>
<feature type="transmembrane region" description="Helical" evidence="13">
    <location>
        <begin position="839"/>
        <end position="864"/>
    </location>
</feature>
<dbReference type="Pfam" id="PF00001">
    <property type="entry name" value="7tm_1"/>
    <property type="match status" value="2"/>
</dbReference>
<dbReference type="PANTHER" id="PTHR24372:SF77">
    <property type="entry name" value="G-PROTEIN COUPLED RECEPTORS FAMILY 1 PROFILE DOMAIN-CONTAINING PROTEIN"/>
    <property type="match status" value="1"/>
</dbReference>
<dbReference type="OrthoDB" id="6022531at2759"/>
<dbReference type="SUPFAM" id="SSF52058">
    <property type="entry name" value="L domain-like"/>
    <property type="match status" value="1"/>
</dbReference>
<evidence type="ECO:0000256" key="14">
    <source>
        <dbReference type="SAM" id="SignalP"/>
    </source>
</evidence>
<evidence type="ECO:0000256" key="10">
    <source>
        <dbReference type="ARBA" id="ARBA00023224"/>
    </source>
</evidence>
<dbReference type="InterPro" id="IPR000276">
    <property type="entry name" value="GPCR_Rhodpsn"/>
</dbReference>
<dbReference type="Gene3D" id="1.20.1070.10">
    <property type="entry name" value="Rhodopsin 7-helix transmembrane proteins"/>
    <property type="match status" value="1"/>
</dbReference>
<evidence type="ECO:0000256" key="1">
    <source>
        <dbReference type="ARBA" id="ARBA00004651"/>
    </source>
</evidence>
<evidence type="ECO:0000313" key="17">
    <source>
        <dbReference type="Proteomes" id="UP000749559"/>
    </source>
</evidence>
<keyword evidence="7 11" id="KW-0297">G-protein coupled receptor</keyword>
<keyword evidence="3" id="KW-0433">Leucine-rich repeat</keyword>
<dbReference type="PROSITE" id="PS50262">
    <property type="entry name" value="G_PROTEIN_RECEP_F1_2"/>
    <property type="match status" value="1"/>
</dbReference>
<feature type="transmembrane region" description="Helical" evidence="13">
    <location>
        <begin position="791"/>
        <end position="818"/>
    </location>
</feature>
<keyword evidence="8 13" id="KW-0472">Membrane</keyword>
<dbReference type="Proteomes" id="UP000749559">
    <property type="component" value="Unassembled WGS sequence"/>
</dbReference>
<keyword evidence="10 11" id="KW-0807">Transducer</keyword>
<keyword evidence="9 11" id="KW-0675">Receptor</keyword>
<evidence type="ECO:0000256" key="7">
    <source>
        <dbReference type="ARBA" id="ARBA00023040"/>
    </source>
</evidence>
<evidence type="ECO:0000256" key="5">
    <source>
        <dbReference type="ARBA" id="ARBA00022737"/>
    </source>
</evidence>
<dbReference type="InterPro" id="IPR016186">
    <property type="entry name" value="C-type_lectin-like/link_sf"/>
</dbReference>
<dbReference type="Pfam" id="PF13855">
    <property type="entry name" value="LRR_8"/>
    <property type="match status" value="1"/>
</dbReference>
<dbReference type="PRINTS" id="PR00237">
    <property type="entry name" value="GPCRRHODOPSN"/>
</dbReference>